<dbReference type="Pfam" id="PF01148">
    <property type="entry name" value="CTP_transf_1"/>
    <property type="match status" value="1"/>
</dbReference>
<evidence type="ECO:0000313" key="2">
    <source>
        <dbReference type="EMBL" id="QDT73940.1"/>
    </source>
</evidence>
<gene>
    <name evidence="2" type="primary">cdsA_2</name>
    <name evidence="2" type="ORF">I41_31320</name>
</gene>
<dbReference type="PANTHER" id="PTHR43535:SF1">
    <property type="entry name" value="PHOSPHATIDATE CYTIDYLYLTRANSFERASE"/>
    <property type="match status" value="1"/>
</dbReference>
<reference evidence="2 3" key="1">
    <citation type="submission" date="2019-02" db="EMBL/GenBank/DDBJ databases">
        <title>Deep-cultivation of Planctomycetes and their phenomic and genomic characterization uncovers novel biology.</title>
        <authorList>
            <person name="Wiegand S."/>
            <person name="Jogler M."/>
            <person name="Boedeker C."/>
            <person name="Pinto D."/>
            <person name="Vollmers J."/>
            <person name="Rivas-Marin E."/>
            <person name="Kohn T."/>
            <person name="Peeters S.H."/>
            <person name="Heuer A."/>
            <person name="Rast P."/>
            <person name="Oberbeckmann S."/>
            <person name="Bunk B."/>
            <person name="Jeske O."/>
            <person name="Meyerdierks A."/>
            <person name="Storesund J.E."/>
            <person name="Kallscheuer N."/>
            <person name="Luecker S."/>
            <person name="Lage O.M."/>
            <person name="Pohl T."/>
            <person name="Merkel B.J."/>
            <person name="Hornburger P."/>
            <person name="Mueller R.-W."/>
            <person name="Bruemmer F."/>
            <person name="Labrenz M."/>
            <person name="Spormann A.M."/>
            <person name="Op den Camp H."/>
            <person name="Overmann J."/>
            <person name="Amann R."/>
            <person name="Jetten M.S.M."/>
            <person name="Mascher T."/>
            <person name="Medema M.H."/>
            <person name="Devos D.P."/>
            <person name="Kaster A.-K."/>
            <person name="Ovreas L."/>
            <person name="Rohde M."/>
            <person name="Galperin M.Y."/>
            <person name="Jogler C."/>
        </authorList>
    </citation>
    <scope>NUCLEOTIDE SEQUENCE [LARGE SCALE GENOMIC DNA]</scope>
    <source>
        <strain evidence="2 3">I41</strain>
    </source>
</reference>
<dbReference type="EC" id="2.7.7.41" evidence="2"/>
<dbReference type="PANTHER" id="PTHR43535">
    <property type="entry name" value="PHOSPHATIDATE CYTIDYLYLTRANSFERASE"/>
    <property type="match status" value="1"/>
</dbReference>
<dbReference type="GO" id="GO:0009273">
    <property type="term" value="P:peptidoglycan-based cell wall biogenesis"/>
    <property type="evidence" value="ECO:0007669"/>
    <property type="project" value="TreeGrafter"/>
</dbReference>
<accession>A0A517TZX9</accession>
<keyword evidence="2" id="KW-0548">Nucleotidyltransferase</keyword>
<organism evidence="2 3">
    <name type="scientific">Lacipirellula limnantheis</name>
    <dbReference type="NCBI Taxonomy" id="2528024"/>
    <lineage>
        <taxon>Bacteria</taxon>
        <taxon>Pseudomonadati</taxon>
        <taxon>Planctomycetota</taxon>
        <taxon>Planctomycetia</taxon>
        <taxon>Pirellulales</taxon>
        <taxon>Lacipirellulaceae</taxon>
        <taxon>Lacipirellula</taxon>
    </lineage>
</organism>
<feature type="transmembrane region" description="Helical" evidence="1">
    <location>
        <begin position="118"/>
        <end position="138"/>
    </location>
</feature>
<feature type="transmembrane region" description="Helical" evidence="1">
    <location>
        <begin position="223"/>
        <end position="241"/>
    </location>
</feature>
<dbReference type="GO" id="GO:0004605">
    <property type="term" value="F:phosphatidate cytidylyltransferase activity"/>
    <property type="evidence" value="ECO:0007669"/>
    <property type="project" value="UniProtKB-EC"/>
</dbReference>
<protein>
    <submittedName>
        <fullName evidence="2">Phosphatidate cytidylyltransferase</fullName>
        <ecNumber evidence="2">2.7.7.41</ecNumber>
    </submittedName>
</protein>
<dbReference type="OrthoDB" id="9799199at2"/>
<evidence type="ECO:0000256" key="1">
    <source>
        <dbReference type="SAM" id="Phobius"/>
    </source>
</evidence>
<dbReference type="GO" id="GO:0005886">
    <property type="term" value="C:plasma membrane"/>
    <property type="evidence" value="ECO:0007669"/>
    <property type="project" value="TreeGrafter"/>
</dbReference>
<keyword evidence="3" id="KW-1185">Reference proteome</keyword>
<proteinExistence type="predicted"/>
<dbReference type="RefSeq" id="WP_145433681.1">
    <property type="nucleotide sequence ID" value="NZ_CP036339.1"/>
</dbReference>
<dbReference type="KEGG" id="llh:I41_31320"/>
<feature type="transmembrane region" description="Helical" evidence="1">
    <location>
        <begin position="150"/>
        <end position="170"/>
    </location>
</feature>
<feature type="transmembrane region" description="Helical" evidence="1">
    <location>
        <begin position="47"/>
        <end position="78"/>
    </location>
</feature>
<name>A0A517TZX9_9BACT</name>
<dbReference type="Proteomes" id="UP000317909">
    <property type="component" value="Chromosome"/>
</dbReference>
<evidence type="ECO:0000313" key="3">
    <source>
        <dbReference type="Proteomes" id="UP000317909"/>
    </source>
</evidence>
<keyword evidence="2" id="KW-0808">Transferase</keyword>
<keyword evidence="1" id="KW-1133">Transmembrane helix</keyword>
<dbReference type="AlphaFoldDB" id="A0A517TZX9"/>
<sequence>MNANLLAFVGTVLLLLGIATFVGQWLRKRESPALDRRAIESFNSRIQAWWFFTAVIVMAFLLPGLTVLLFAAIAFWALREFVTLTPTRIGDHRALFWVFFFFTPMQFLLVYLDKYGLYSVLIPVFAFLFIAARAAVYGDYDRFLERIAKVQCALMICVYCLSYAPALLYLRIEEQSARYYPAGMLFFFITIVLASDLLEWFWSRVYSRHLIAEKIDPVMSWEGVLAGAASTALLGVVLQWASPFPYWWQTSAMALVIALTGAAGSLTMSAIKRDRGEVTSGNFVEGHGGVLGRIDSICFAAPVFYHVTRYFFGVA</sequence>
<feature type="transmembrane region" description="Helical" evidence="1">
    <location>
        <begin position="94"/>
        <end position="112"/>
    </location>
</feature>
<dbReference type="EMBL" id="CP036339">
    <property type="protein sequence ID" value="QDT73940.1"/>
    <property type="molecule type" value="Genomic_DNA"/>
</dbReference>
<keyword evidence="1" id="KW-0812">Transmembrane</keyword>
<keyword evidence="1" id="KW-0472">Membrane</keyword>
<feature type="transmembrane region" description="Helical" evidence="1">
    <location>
        <begin position="247"/>
        <end position="266"/>
    </location>
</feature>
<feature type="transmembrane region" description="Helical" evidence="1">
    <location>
        <begin position="182"/>
        <end position="202"/>
    </location>
</feature>